<dbReference type="Gene3D" id="3.20.20.80">
    <property type="entry name" value="Glycosidases"/>
    <property type="match status" value="1"/>
</dbReference>
<dbReference type="AlphaFoldDB" id="A0A6A6REW4"/>
<evidence type="ECO:0000313" key="3">
    <source>
        <dbReference type="EMBL" id="KAF2502956.1"/>
    </source>
</evidence>
<dbReference type="GO" id="GO:0009277">
    <property type="term" value="C:fungal-type cell wall"/>
    <property type="evidence" value="ECO:0007669"/>
    <property type="project" value="TreeGrafter"/>
</dbReference>
<feature type="chain" id="PRO_5025549902" description="Asl1-like glycosyl hydrolase catalytic domain-containing protein" evidence="1">
    <location>
        <begin position="20"/>
        <end position="310"/>
    </location>
</feature>
<accession>A0A6A6REW4</accession>
<dbReference type="InterPro" id="IPR053183">
    <property type="entry name" value="ASL1"/>
</dbReference>
<dbReference type="PANTHER" id="PTHR34154:SF10">
    <property type="entry name" value="ASL1-LIKE GLYCOSYL HYDROLASE CATALYTIC DOMAIN-CONTAINING PROTEIN"/>
    <property type="match status" value="1"/>
</dbReference>
<sequence>MLAHLILLPFLGLLSLASAAPAIAFSPHSHHSHHEVRAAALSSPESNDTLEPAVEQLVRRAVPKKRGLAYNDPTLTKLFSGGGSKVSWMWNWDSAKYSGVNSNLVYCPILQSNAASETSKWNANFAAAWAAGSRHAFSFNEPDQCGGGGACMQNVAGAVAAHKQWMQPLAAKYGNGIRIGAPSVTNGVLDATTGSVMGLPWLKQFIAQCTGCRLDFIVVHWYDSATNIAYFKQHMTDAYAAGGNRPVYVTEFAPTSGTDAQKQQFLQEVLAWMDSTSWIQWYSYFMTAKGNLVNDAGTGLSALGQIYNTY</sequence>
<evidence type="ECO:0000313" key="4">
    <source>
        <dbReference type="Proteomes" id="UP000799750"/>
    </source>
</evidence>
<keyword evidence="1" id="KW-0732">Signal</keyword>
<feature type="domain" description="Asl1-like glycosyl hydrolase catalytic" evidence="2">
    <location>
        <begin position="67"/>
        <end position="307"/>
    </location>
</feature>
<dbReference type="PANTHER" id="PTHR34154">
    <property type="entry name" value="ALKALI-SENSITIVE LINKAGE PROTEIN 1"/>
    <property type="match status" value="1"/>
</dbReference>
<gene>
    <name evidence="3" type="ORF">BU16DRAFT_25225</name>
</gene>
<dbReference type="SUPFAM" id="SSF51445">
    <property type="entry name" value="(Trans)glycosidases"/>
    <property type="match status" value="1"/>
</dbReference>
<organism evidence="3 4">
    <name type="scientific">Lophium mytilinum</name>
    <dbReference type="NCBI Taxonomy" id="390894"/>
    <lineage>
        <taxon>Eukaryota</taxon>
        <taxon>Fungi</taxon>
        <taxon>Dikarya</taxon>
        <taxon>Ascomycota</taxon>
        <taxon>Pezizomycotina</taxon>
        <taxon>Dothideomycetes</taxon>
        <taxon>Pleosporomycetidae</taxon>
        <taxon>Mytilinidiales</taxon>
        <taxon>Mytilinidiaceae</taxon>
        <taxon>Lophium</taxon>
    </lineage>
</organism>
<feature type="signal peptide" evidence="1">
    <location>
        <begin position="1"/>
        <end position="19"/>
    </location>
</feature>
<name>A0A6A6REW4_9PEZI</name>
<keyword evidence="4" id="KW-1185">Reference proteome</keyword>
<dbReference type="OrthoDB" id="5985073at2759"/>
<dbReference type="Pfam" id="PF11790">
    <property type="entry name" value="Glyco_hydro_cc"/>
    <property type="match status" value="1"/>
</dbReference>
<evidence type="ECO:0000256" key="1">
    <source>
        <dbReference type="SAM" id="SignalP"/>
    </source>
</evidence>
<protein>
    <recommendedName>
        <fullName evidence="2">Asl1-like glycosyl hydrolase catalytic domain-containing protein</fullName>
    </recommendedName>
</protein>
<reference evidence="3" key="1">
    <citation type="journal article" date="2020" name="Stud. Mycol.">
        <title>101 Dothideomycetes genomes: a test case for predicting lifestyles and emergence of pathogens.</title>
        <authorList>
            <person name="Haridas S."/>
            <person name="Albert R."/>
            <person name="Binder M."/>
            <person name="Bloem J."/>
            <person name="Labutti K."/>
            <person name="Salamov A."/>
            <person name="Andreopoulos B."/>
            <person name="Baker S."/>
            <person name="Barry K."/>
            <person name="Bills G."/>
            <person name="Bluhm B."/>
            <person name="Cannon C."/>
            <person name="Castanera R."/>
            <person name="Culley D."/>
            <person name="Daum C."/>
            <person name="Ezra D."/>
            <person name="Gonzalez J."/>
            <person name="Henrissat B."/>
            <person name="Kuo A."/>
            <person name="Liang C."/>
            <person name="Lipzen A."/>
            <person name="Lutzoni F."/>
            <person name="Magnuson J."/>
            <person name="Mondo S."/>
            <person name="Nolan M."/>
            <person name="Ohm R."/>
            <person name="Pangilinan J."/>
            <person name="Park H.-J."/>
            <person name="Ramirez L."/>
            <person name="Alfaro M."/>
            <person name="Sun H."/>
            <person name="Tritt A."/>
            <person name="Yoshinaga Y."/>
            <person name="Zwiers L.-H."/>
            <person name="Turgeon B."/>
            <person name="Goodwin S."/>
            <person name="Spatafora J."/>
            <person name="Crous P."/>
            <person name="Grigoriev I."/>
        </authorList>
    </citation>
    <scope>NUCLEOTIDE SEQUENCE</scope>
    <source>
        <strain evidence="3">CBS 269.34</strain>
    </source>
</reference>
<dbReference type="EMBL" id="MU004181">
    <property type="protein sequence ID" value="KAF2502956.1"/>
    <property type="molecule type" value="Genomic_DNA"/>
</dbReference>
<dbReference type="Proteomes" id="UP000799750">
    <property type="component" value="Unassembled WGS sequence"/>
</dbReference>
<dbReference type="GO" id="GO:0071966">
    <property type="term" value="P:fungal-type cell wall polysaccharide metabolic process"/>
    <property type="evidence" value="ECO:0007669"/>
    <property type="project" value="TreeGrafter"/>
</dbReference>
<proteinExistence type="predicted"/>
<dbReference type="InterPro" id="IPR024655">
    <property type="entry name" value="Asl1_glyco_hydro_catalytic"/>
</dbReference>
<dbReference type="InterPro" id="IPR017853">
    <property type="entry name" value="GH"/>
</dbReference>
<evidence type="ECO:0000259" key="2">
    <source>
        <dbReference type="Pfam" id="PF11790"/>
    </source>
</evidence>